<dbReference type="Proteomes" id="UP001175000">
    <property type="component" value="Unassembled WGS sequence"/>
</dbReference>
<accession>A0AA39WE84</accession>
<name>A0AA39WE84_9PEZI</name>
<protein>
    <submittedName>
        <fullName evidence="1">Uncharacterized protein</fullName>
    </submittedName>
</protein>
<proteinExistence type="predicted"/>
<evidence type="ECO:0000313" key="1">
    <source>
        <dbReference type="EMBL" id="KAK0613758.1"/>
    </source>
</evidence>
<gene>
    <name evidence="1" type="ORF">B0T14DRAFT_284405</name>
</gene>
<dbReference type="AlphaFoldDB" id="A0AA39WE84"/>
<keyword evidence="2" id="KW-1185">Reference proteome</keyword>
<sequence>MFWSVVLWDICGGGESKVEGGWAGYIVWVERSAVPYDAMRRWSHALAGAVMAEDGPRCAAAASLAAVKQQAALSITGCLRSQLPDLVPFLARLRLSQSRRHNDSGTPSLRAESCSSRQHDVHSGLALLAISQVLLVSVCLPQVGFALPQLPMGHRTRRILLPAPPERNPVATCTFPFTQPREELPLAKTEGKNGGRKMFSTGRKVLRAPSVIGCWRTLRSQLP</sequence>
<evidence type="ECO:0000313" key="2">
    <source>
        <dbReference type="Proteomes" id="UP001175000"/>
    </source>
</evidence>
<organism evidence="1 2">
    <name type="scientific">Immersiella caudata</name>
    <dbReference type="NCBI Taxonomy" id="314043"/>
    <lineage>
        <taxon>Eukaryota</taxon>
        <taxon>Fungi</taxon>
        <taxon>Dikarya</taxon>
        <taxon>Ascomycota</taxon>
        <taxon>Pezizomycotina</taxon>
        <taxon>Sordariomycetes</taxon>
        <taxon>Sordariomycetidae</taxon>
        <taxon>Sordariales</taxon>
        <taxon>Lasiosphaeriaceae</taxon>
        <taxon>Immersiella</taxon>
    </lineage>
</organism>
<comment type="caution">
    <text evidence="1">The sequence shown here is derived from an EMBL/GenBank/DDBJ whole genome shotgun (WGS) entry which is preliminary data.</text>
</comment>
<dbReference type="EMBL" id="JAULSU010000006">
    <property type="protein sequence ID" value="KAK0613758.1"/>
    <property type="molecule type" value="Genomic_DNA"/>
</dbReference>
<reference evidence="1" key="1">
    <citation type="submission" date="2023-06" db="EMBL/GenBank/DDBJ databases">
        <title>Genome-scale phylogeny and comparative genomics of the fungal order Sordariales.</title>
        <authorList>
            <consortium name="Lawrence Berkeley National Laboratory"/>
            <person name="Hensen N."/>
            <person name="Bonometti L."/>
            <person name="Westerberg I."/>
            <person name="Brannstrom I.O."/>
            <person name="Guillou S."/>
            <person name="Cros-Aarteil S."/>
            <person name="Calhoun S."/>
            <person name="Haridas S."/>
            <person name="Kuo A."/>
            <person name="Mondo S."/>
            <person name="Pangilinan J."/>
            <person name="Riley R."/>
            <person name="Labutti K."/>
            <person name="Andreopoulos B."/>
            <person name="Lipzen A."/>
            <person name="Chen C."/>
            <person name="Yanf M."/>
            <person name="Daum C."/>
            <person name="Ng V."/>
            <person name="Clum A."/>
            <person name="Steindorff A."/>
            <person name="Ohm R."/>
            <person name="Martin F."/>
            <person name="Silar P."/>
            <person name="Natvig D."/>
            <person name="Lalanne C."/>
            <person name="Gautier V."/>
            <person name="Ament-Velasquez S.L."/>
            <person name="Kruys A."/>
            <person name="Hutchinson M.I."/>
            <person name="Powell A.J."/>
            <person name="Barry K."/>
            <person name="Miller A.N."/>
            <person name="Grigoriev I.V."/>
            <person name="Debuchy R."/>
            <person name="Gladieux P."/>
            <person name="Thoren M.H."/>
            <person name="Johannesson H."/>
        </authorList>
    </citation>
    <scope>NUCLEOTIDE SEQUENCE</scope>
    <source>
        <strain evidence="1">CBS 606.72</strain>
    </source>
</reference>